<keyword evidence="1" id="KW-0472">Membrane</keyword>
<evidence type="ECO:0000259" key="2">
    <source>
        <dbReference type="Pfam" id="PF19029"/>
    </source>
</evidence>
<dbReference type="STRING" id="1910958.BTM30_03295"/>
<dbReference type="EMBL" id="PXVC01000032">
    <property type="protein sequence ID" value="PSI01417.1"/>
    <property type="molecule type" value="Genomic_DNA"/>
</dbReference>
<keyword evidence="4" id="KW-1185">Reference proteome</keyword>
<organism evidence="3 4">
    <name type="scientific">Synechococcus lacustris str. Tous</name>
    <dbReference type="NCBI Taxonomy" id="1910958"/>
    <lineage>
        <taxon>Bacteria</taxon>
        <taxon>Bacillati</taxon>
        <taxon>Cyanobacteriota</taxon>
        <taxon>Cyanophyceae</taxon>
        <taxon>Synechococcales</taxon>
        <taxon>Synechococcaceae</taxon>
        <taxon>Synechococcus</taxon>
    </lineage>
</organism>
<comment type="caution">
    <text evidence="3">The sequence shown here is derived from an EMBL/GenBank/DDBJ whole genome shotgun (WGS) entry which is preliminary data.</text>
</comment>
<dbReference type="RefSeq" id="WP_106500142.1">
    <property type="nucleotide sequence ID" value="NZ_PXVC01000032.1"/>
</dbReference>
<evidence type="ECO:0000256" key="1">
    <source>
        <dbReference type="SAM" id="Phobius"/>
    </source>
</evidence>
<evidence type="ECO:0000313" key="3">
    <source>
        <dbReference type="EMBL" id="PSI01417.1"/>
    </source>
</evidence>
<dbReference type="Pfam" id="PF19029">
    <property type="entry name" value="DUF883_C"/>
    <property type="match status" value="1"/>
</dbReference>
<gene>
    <name evidence="3" type="ORF">C7K08_08020</name>
</gene>
<keyword evidence="1" id="KW-0812">Transmembrane</keyword>
<name>A0A2P7EDY2_9SYNE</name>
<keyword evidence="1" id="KW-1133">Transmembrane helix</keyword>
<dbReference type="InterPro" id="IPR043605">
    <property type="entry name" value="DUF883_C"/>
</dbReference>
<feature type="domain" description="DUF883" evidence="2">
    <location>
        <begin position="113"/>
        <end position="139"/>
    </location>
</feature>
<reference evidence="4" key="1">
    <citation type="submission" date="2018-03" db="EMBL/GenBank/DDBJ databases">
        <title>Ecological and genomic features of two cosmopolitan and abundant freshwater picocyanobacteria.</title>
        <authorList>
            <person name="Cabello-Yeves P.J."/>
            <person name="Picazo A."/>
            <person name="Camacho A."/>
            <person name="Callieri C."/>
            <person name="Rosselli R."/>
            <person name="Roda-Garcia J."/>
            <person name="Coutinho F.H."/>
            <person name="Rodriguez-Valera F."/>
        </authorList>
    </citation>
    <scope>NUCLEOTIDE SEQUENCE [LARGE SCALE GENOMIC DNA]</scope>
    <source>
        <strain evidence="4">Tous</strain>
    </source>
</reference>
<accession>A0A2P7EDY2</accession>
<sequence length="140" mass="15417">MDSSNPTSSVGQVGELFRERFAELLPVIQKQWPQITQDTLTSTRGSFDEVVLLISDQTGRTATVIQEQLLGFLEVASDQGRRLGDSLQPLEEQLEQLLDDLNANLRPKIEQPVRERPLLALGLAAGVGLLAGLLLSGRRR</sequence>
<feature type="transmembrane region" description="Helical" evidence="1">
    <location>
        <begin position="118"/>
        <end position="137"/>
    </location>
</feature>
<proteinExistence type="predicted"/>
<dbReference type="AlphaFoldDB" id="A0A2P7EDY2"/>
<protein>
    <recommendedName>
        <fullName evidence="2">DUF883 domain-containing protein</fullName>
    </recommendedName>
</protein>
<dbReference type="Proteomes" id="UP000240206">
    <property type="component" value="Unassembled WGS sequence"/>
</dbReference>
<evidence type="ECO:0000313" key="4">
    <source>
        <dbReference type="Proteomes" id="UP000240206"/>
    </source>
</evidence>